<reference evidence="2" key="1">
    <citation type="submission" date="2003-08" db="EMBL/GenBank/DDBJ databases">
        <authorList>
            <person name="Birren B."/>
            <person name="Nusbaum C."/>
            <person name="Abebe A."/>
            <person name="Abouelleil A."/>
            <person name="Adekoya E."/>
            <person name="Ait-zahra M."/>
            <person name="Allen N."/>
            <person name="Allen T."/>
            <person name="An P."/>
            <person name="Anderson M."/>
            <person name="Anderson S."/>
            <person name="Arachchi H."/>
            <person name="Armbruster J."/>
            <person name="Bachantsang P."/>
            <person name="Baldwin J."/>
            <person name="Barry A."/>
            <person name="Bayul T."/>
            <person name="Blitshsteyn B."/>
            <person name="Bloom T."/>
            <person name="Blye J."/>
            <person name="Boguslavskiy L."/>
            <person name="Borowsky M."/>
            <person name="Boukhgalter B."/>
            <person name="Brunache A."/>
            <person name="Butler J."/>
            <person name="Calixte N."/>
            <person name="Calvo S."/>
            <person name="Camarata J."/>
            <person name="Campo K."/>
            <person name="Chang J."/>
            <person name="Cheshatsang Y."/>
            <person name="Citroen M."/>
            <person name="Collymore A."/>
            <person name="Considine T."/>
            <person name="Cook A."/>
            <person name="Cooke P."/>
            <person name="Corum B."/>
            <person name="Cuomo C."/>
            <person name="David R."/>
            <person name="Dawoe T."/>
            <person name="Degray S."/>
            <person name="Dodge S."/>
            <person name="Dooley K."/>
            <person name="Dorje P."/>
            <person name="Dorjee K."/>
            <person name="Dorris L."/>
            <person name="Duffey N."/>
            <person name="Dupes A."/>
            <person name="Elkins T."/>
            <person name="Engels R."/>
            <person name="Erickson J."/>
            <person name="Farina A."/>
            <person name="Faro S."/>
            <person name="Ferreira P."/>
            <person name="Fischer H."/>
            <person name="Fitzgerald M."/>
            <person name="Foley K."/>
            <person name="Gage D."/>
            <person name="Galagan J."/>
            <person name="Gearin G."/>
            <person name="Gnerre S."/>
            <person name="Gnirke A."/>
            <person name="Goyette A."/>
            <person name="Graham J."/>
            <person name="Grandbois E."/>
            <person name="Gyaltsen K."/>
            <person name="Hafez N."/>
            <person name="Hagopian D."/>
            <person name="Hagos B."/>
            <person name="Hall J."/>
            <person name="Hatcher B."/>
            <person name="Heller A."/>
            <person name="Higgins H."/>
            <person name="Honan T."/>
            <person name="Horn A."/>
            <person name="Houde N."/>
            <person name="Hughes L."/>
            <person name="Hulme W."/>
            <person name="Husby E."/>
            <person name="Iliev I."/>
            <person name="Jaffe D."/>
            <person name="Jones C."/>
            <person name="Kamal M."/>
            <person name="Kamat A."/>
            <person name="Kamvysselis M."/>
            <person name="Karlsson E."/>
            <person name="Kells C."/>
            <person name="Kieu A."/>
            <person name="Kisner P."/>
            <person name="Kodira C."/>
            <person name="Kulbokas E."/>
            <person name="Labutti K."/>
            <person name="Lama D."/>
            <person name="Landers T."/>
            <person name="Leger J."/>
            <person name="Levine S."/>
            <person name="Lewis D."/>
            <person name="Lewis T."/>
            <person name="Lindblad-toh K."/>
            <person name="Liu X."/>
            <person name="Lokyitsang T."/>
            <person name="Lokyitsang Y."/>
            <person name="Lucien O."/>
            <person name="Lui A."/>
            <person name="Ma L.J."/>
            <person name="Mabbitt R."/>
            <person name="Macdonald J."/>
            <person name="Maclean C."/>
            <person name="Major J."/>
            <person name="Manning J."/>
            <person name="Marabella R."/>
            <person name="Maru K."/>
            <person name="Matthews C."/>
            <person name="Mauceli E."/>
            <person name="Mccarthy M."/>
            <person name="Mcdonough S."/>
            <person name="Mcghee T."/>
            <person name="Meldrim J."/>
            <person name="Meneus L."/>
            <person name="Mesirov J."/>
            <person name="Mihalev A."/>
            <person name="Mihova T."/>
            <person name="Mikkelsen T."/>
            <person name="Mlenga V."/>
            <person name="Moru K."/>
            <person name="Mozes J."/>
            <person name="Mulrain L."/>
            <person name="Munson G."/>
            <person name="Naylor J."/>
            <person name="Newes C."/>
            <person name="Nguyen C."/>
            <person name="Nguyen N."/>
            <person name="Nguyen T."/>
            <person name="Nicol R."/>
            <person name="Nielsen C."/>
            <person name="Nizzari M."/>
            <person name="Norbu C."/>
            <person name="Norbu N."/>
            <person name="O'donnell P."/>
            <person name="Okoawo O."/>
            <person name="O'leary S."/>
            <person name="Omotosho B."/>
            <person name="O'neill K."/>
            <person name="Osman S."/>
            <person name="Parker S."/>
            <person name="Perrin D."/>
            <person name="Phunkhang P."/>
            <person name="Piqani B."/>
            <person name="Purcell S."/>
            <person name="Rachupka T."/>
            <person name="Ramasamy U."/>
            <person name="Rameau R."/>
            <person name="Ray V."/>
            <person name="Raymond C."/>
            <person name="Retta R."/>
            <person name="Richardson S."/>
            <person name="Rise C."/>
            <person name="Rodriguez J."/>
            <person name="Rogers J."/>
            <person name="Rogov P."/>
            <person name="Rutman M."/>
            <person name="Schupbach R."/>
            <person name="Seaman C."/>
            <person name="Settipalli S."/>
            <person name="Sharpe T."/>
            <person name="Sheridan J."/>
            <person name="Sherpa N."/>
            <person name="Shi J."/>
            <person name="Smirnov S."/>
            <person name="Smith C."/>
            <person name="Sougnez C."/>
            <person name="Spencer B."/>
            <person name="Stalker J."/>
            <person name="Stange-thomann N."/>
            <person name="Stavropoulos S."/>
            <person name="Stetson K."/>
            <person name="Stone C."/>
            <person name="Stone S."/>
            <person name="Stubbs M."/>
            <person name="Talamas J."/>
            <person name="Tchuinga P."/>
            <person name="Tenzing P."/>
            <person name="Tesfaye S."/>
            <person name="Theodore J."/>
            <person name="Thoulutsang Y."/>
            <person name="Topham K."/>
            <person name="Towey S."/>
            <person name="Tsamla T."/>
            <person name="Tsomo N."/>
            <person name="Vallee D."/>
            <person name="Vassiliev H."/>
            <person name="Venkataraman V."/>
            <person name="Vinson J."/>
            <person name="Vo A."/>
            <person name="Wade C."/>
            <person name="Wang S."/>
            <person name="Wangchuk T."/>
            <person name="Wangdi T."/>
            <person name="Whittaker C."/>
            <person name="Wilkinson J."/>
            <person name="Wu Y."/>
            <person name="Wyman D."/>
            <person name="Yadav S."/>
            <person name="Yang S."/>
            <person name="Yang X."/>
            <person name="Yeager S."/>
            <person name="Yee E."/>
            <person name="Young G."/>
            <person name="Zainoun J."/>
            <person name="Zembeck L."/>
            <person name="Zimmer A."/>
            <person name="Zody M."/>
            <person name="Lander E."/>
        </authorList>
    </citation>
    <scope>NUCLEOTIDE SEQUENCE [LARGE SCALE GENOMIC DNA]</scope>
</reference>
<organism evidence="1 2">
    <name type="scientific">Ciona savignyi</name>
    <name type="common">Pacific transparent sea squirt</name>
    <dbReference type="NCBI Taxonomy" id="51511"/>
    <lineage>
        <taxon>Eukaryota</taxon>
        <taxon>Metazoa</taxon>
        <taxon>Chordata</taxon>
        <taxon>Tunicata</taxon>
        <taxon>Ascidiacea</taxon>
        <taxon>Phlebobranchia</taxon>
        <taxon>Cionidae</taxon>
        <taxon>Ciona</taxon>
    </lineage>
</organism>
<sequence length="67" mass="7683">FSLSGLSGSTHKTLFDCLVHLQFSSNIPLGGDGESDDNESENHKSWNRTFQKTIQTYFCMWVRMHSE</sequence>
<dbReference type="InParanoid" id="H2ZAW1"/>
<dbReference type="Proteomes" id="UP000007875">
    <property type="component" value="Unassembled WGS sequence"/>
</dbReference>
<reference evidence="1" key="3">
    <citation type="submission" date="2025-09" db="UniProtKB">
        <authorList>
            <consortium name="Ensembl"/>
        </authorList>
    </citation>
    <scope>IDENTIFICATION</scope>
</reference>
<evidence type="ECO:0000313" key="2">
    <source>
        <dbReference type="Proteomes" id="UP000007875"/>
    </source>
</evidence>
<proteinExistence type="predicted"/>
<reference evidence="1" key="2">
    <citation type="submission" date="2025-08" db="UniProtKB">
        <authorList>
            <consortium name="Ensembl"/>
        </authorList>
    </citation>
    <scope>IDENTIFICATION</scope>
</reference>
<dbReference type="AlphaFoldDB" id="H2ZAW1"/>
<dbReference type="Ensembl" id="ENSCSAVT00000014894.1">
    <property type="protein sequence ID" value="ENSCSAVP00000014726.1"/>
    <property type="gene ID" value="ENSCSAVG00000008607.1"/>
</dbReference>
<dbReference type="HOGENOM" id="CLU_2819064_0_0_1"/>
<evidence type="ECO:0000313" key="1">
    <source>
        <dbReference type="Ensembl" id="ENSCSAVP00000014726.1"/>
    </source>
</evidence>
<accession>H2ZAW1</accession>
<keyword evidence="2" id="KW-1185">Reference proteome</keyword>
<name>H2ZAW1_CIOSA</name>
<protein>
    <submittedName>
        <fullName evidence="1">Uncharacterized protein</fullName>
    </submittedName>
</protein>